<dbReference type="SUPFAM" id="SSF53795">
    <property type="entry name" value="PEP carboxykinase-like"/>
    <property type="match status" value="1"/>
</dbReference>
<accession>A0A942UU24</accession>
<evidence type="ECO:0008006" key="3">
    <source>
        <dbReference type="Google" id="ProtNLM"/>
    </source>
</evidence>
<keyword evidence="2" id="KW-1185">Reference proteome</keyword>
<name>A0A942UU24_9FIRM</name>
<reference evidence="1" key="1">
    <citation type="submission" date="2019-12" db="EMBL/GenBank/DDBJ databases">
        <title>Clostridiaceae gen. nov. sp. nov., isolated from sediment in Xinjiang, China.</title>
        <authorList>
            <person name="Zhang R."/>
        </authorList>
    </citation>
    <scope>NUCLEOTIDE SEQUENCE</scope>
    <source>
        <strain evidence="1">D2Q-11</strain>
    </source>
</reference>
<proteinExistence type="predicted"/>
<dbReference type="EMBL" id="WSFT01000042">
    <property type="protein sequence ID" value="MBS4539148.1"/>
    <property type="molecule type" value="Genomic_DNA"/>
</dbReference>
<dbReference type="Proteomes" id="UP000724672">
    <property type="component" value="Unassembled WGS sequence"/>
</dbReference>
<protein>
    <recommendedName>
        <fullName evidence="3">Twitching motility protein PilT</fullName>
    </recommendedName>
</protein>
<gene>
    <name evidence="1" type="ORF">GOQ27_11790</name>
</gene>
<comment type="caution">
    <text evidence="1">The sequence shown here is derived from an EMBL/GenBank/DDBJ whole genome shotgun (WGS) entry which is preliminary data.</text>
</comment>
<dbReference type="AlphaFoldDB" id="A0A942UU24"/>
<evidence type="ECO:0000313" key="1">
    <source>
        <dbReference type="EMBL" id="MBS4539148.1"/>
    </source>
</evidence>
<sequence length="137" mass="16034">MVNFICGKKGSGKTKKLISMANDDINNVNGDIVFIESKKRHTLDLNHKIRYISAMDFNIRNIETFHGFLCGIIAEDYDIEKIYIDGLYKIVELDFYLLEKLIDDLETIEKDYKMEFIISMECSEEEVPNKMKKYLMA</sequence>
<dbReference type="RefSeq" id="WP_203367074.1">
    <property type="nucleotide sequence ID" value="NZ_WSFT01000042.1"/>
</dbReference>
<organism evidence="1 2">
    <name type="scientific">Anaeromonas frigoriresistens</name>
    <dbReference type="NCBI Taxonomy" id="2683708"/>
    <lineage>
        <taxon>Bacteria</taxon>
        <taxon>Bacillati</taxon>
        <taxon>Bacillota</taxon>
        <taxon>Tissierellia</taxon>
        <taxon>Tissierellales</taxon>
        <taxon>Thermohalobacteraceae</taxon>
        <taxon>Anaeromonas</taxon>
    </lineage>
</organism>
<evidence type="ECO:0000313" key="2">
    <source>
        <dbReference type="Proteomes" id="UP000724672"/>
    </source>
</evidence>